<feature type="domain" description="Glycosyl transferase family 1" evidence="2">
    <location>
        <begin position="216"/>
        <end position="301"/>
    </location>
</feature>
<dbReference type="Pfam" id="PF00534">
    <property type="entry name" value="Glycos_transf_1"/>
    <property type="match status" value="1"/>
</dbReference>
<evidence type="ECO:0000313" key="3">
    <source>
        <dbReference type="EMBL" id="MFF3227041.1"/>
    </source>
</evidence>
<evidence type="ECO:0000313" key="4">
    <source>
        <dbReference type="Proteomes" id="UP001601948"/>
    </source>
</evidence>
<name>A0ABW6R0L7_9NOCA</name>
<comment type="caution">
    <text evidence="3">The sequence shown here is derived from an EMBL/GenBank/DDBJ whole genome shotgun (WGS) entry which is preliminary data.</text>
</comment>
<keyword evidence="4" id="KW-1185">Reference proteome</keyword>
<dbReference type="SUPFAM" id="SSF53756">
    <property type="entry name" value="UDP-Glycosyltransferase/glycogen phosphorylase"/>
    <property type="match status" value="1"/>
</dbReference>
<protein>
    <submittedName>
        <fullName evidence="3">Glycosyltransferase</fullName>
    </submittedName>
</protein>
<dbReference type="Gene3D" id="3.40.50.2000">
    <property type="entry name" value="Glycogen Phosphorylase B"/>
    <property type="match status" value="1"/>
</dbReference>
<dbReference type="Proteomes" id="UP001601948">
    <property type="component" value="Unassembled WGS sequence"/>
</dbReference>
<proteinExistence type="predicted"/>
<keyword evidence="1" id="KW-0808">Transferase</keyword>
<evidence type="ECO:0000259" key="2">
    <source>
        <dbReference type="Pfam" id="PF00534"/>
    </source>
</evidence>
<reference evidence="3 4" key="1">
    <citation type="submission" date="2024-10" db="EMBL/GenBank/DDBJ databases">
        <title>The Natural Products Discovery Center: Release of the First 8490 Sequenced Strains for Exploring Actinobacteria Biosynthetic Diversity.</title>
        <authorList>
            <person name="Kalkreuter E."/>
            <person name="Kautsar S.A."/>
            <person name="Yang D."/>
            <person name="Bader C.D."/>
            <person name="Teijaro C.N."/>
            <person name="Fluegel L."/>
            <person name="Davis C.M."/>
            <person name="Simpson J.R."/>
            <person name="Lauterbach L."/>
            <person name="Steele A.D."/>
            <person name="Gui C."/>
            <person name="Meng S."/>
            <person name="Li G."/>
            <person name="Viehrig K."/>
            <person name="Ye F."/>
            <person name="Su P."/>
            <person name="Kiefer A.F."/>
            <person name="Nichols A."/>
            <person name="Cepeda A.J."/>
            <person name="Yan W."/>
            <person name="Fan B."/>
            <person name="Jiang Y."/>
            <person name="Adhikari A."/>
            <person name="Zheng C.-J."/>
            <person name="Schuster L."/>
            <person name="Cowan T.M."/>
            <person name="Smanski M.J."/>
            <person name="Chevrette M.G."/>
            <person name="De Carvalho L.P.S."/>
            <person name="Shen B."/>
        </authorList>
    </citation>
    <scope>NUCLEOTIDE SEQUENCE [LARGE SCALE GENOMIC DNA]</scope>
    <source>
        <strain evidence="3 4">NPDC003040</strain>
    </source>
</reference>
<organism evidence="3 4">
    <name type="scientific">Nocardia suismassiliense</name>
    <dbReference type="NCBI Taxonomy" id="2077092"/>
    <lineage>
        <taxon>Bacteria</taxon>
        <taxon>Bacillati</taxon>
        <taxon>Actinomycetota</taxon>
        <taxon>Actinomycetes</taxon>
        <taxon>Mycobacteriales</taxon>
        <taxon>Nocardiaceae</taxon>
        <taxon>Nocardia</taxon>
    </lineage>
</organism>
<evidence type="ECO:0000256" key="1">
    <source>
        <dbReference type="ARBA" id="ARBA00022679"/>
    </source>
</evidence>
<gene>
    <name evidence="3" type="ORF">ACFYV7_29885</name>
</gene>
<dbReference type="EMBL" id="JBIAPI010000009">
    <property type="protein sequence ID" value="MFF3227041.1"/>
    <property type="molecule type" value="Genomic_DNA"/>
</dbReference>
<dbReference type="InterPro" id="IPR001296">
    <property type="entry name" value="Glyco_trans_1"/>
</dbReference>
<dbReference type="RefSeq" id="WP_387722784.1">
    <property type="nucleotide sequence ID" value="NZ_JBIAPI010000009.1"/>
</dbReference>
<accession>A0ABW6R0L7</accession>
<sequence length="333" mass="36690">MTSNTDQLTMLLWHVHGSWTTSFVQGRHRYLIPVVDGGGPWGRGRCGRDWPSARDVPVHELRGIEPDVVVLQRPEELELAEQWLGRRVGVDIPAVYVEHNAPRPSAATTRHPLADRTDIPIVHVTHFNDLMWENGRAPTRVVPHGIVDPGPLYTGELAHGVALINEPMRRGRITGSDLLPAFAMRGPVDLFGIGATEFEADRPSKYPIQGIGDFAQSELHREMARRRVYLHTARWTSLGLSLLEAMHLGMPVVALATTEAVGAVPPEAGLLSTDVAALTAKFDEFLHEPDLAVLAGKSGRQFALEHFGLGLFLRRWDSVLAEASSVPERKAHS</sequence>